<sequence>MLAPRPSLLFFASGLLYQASSVMGAPTTSCSHSKPAQRFDYVIVGGGTAGLVLANRLTEDPTVRVAVIEAGTFPEDVSGNWSQVPGYAGNFITGAPEMSWNFHTTPQVGANGHSFPYYRAKALGGCSSINFMAYAHTSESAHEMWANQVGDESYTYSNMLKYYRRTMNFSPPREDVRFRNATPQYNAVDTATGGGLDVTYASYAQPWSTWVAEGLEAIGIPRRDHFINGNLLGQSWQMNTITQSNGFRSSSETAYLRPYLDRHNLALFRNTLAERIVFNQRKEATGVEVTTQDTTCFISARKEVILSAGAFQSPQLLQVSGVGPAALLQRFDINVIADRPGVGQNMEDHITVPLSYRVNVETASALLNSDYMAQAIDEFNNEAAGPLASAGGDYMAMEKVPQELRAGFSRETVRELPADWPEVSFSVYPNGIPRSNLTGEEPVPGANYAALLATLIAPQSRGSVSIASPRMSDPPLIDLNLFTAQADREVMIAAVKRARQALQSQAMAPILIAEEYLPGNGVQTDEEILEYLIHTLNPLFHAFASNRMGKTSDPMAVVDNHGRVIGVKKLRVVDSSSFPFLPPGPAPQIQVYLLAEKLADDIKRG</sequence>
<feature type="domain" description="Glucose-methanol-choline oxidoreductase N-terminal" evidence="5">
    <location>
        <begin position="309"/>
        <end position="323"/>
    </location>
</feature>
<dbReference type="InterPro" id="IPR012132">
    <property type="entry name" value="GMC_OxRdtase"/>
</dbReference>
<name>A0A4Q4SWY7_9PEZI</name>
<evidence type="ECO:0000256" key="4">
    <source>
        <dbReference type="SAM" id="SignalP"/>
    </source>
</evidence>
<dbReference type="GO" id="GO:0050660">
    <property type="term" value="F:flavin adenine dinucleotide binding"/>
    <property type="evidence" value="ECO:0007669"/>
    <property type="project" value="InterPro"/>
</dbReference>
<keyword evidence="7" id="KW-1185">Reference proteome</keyword>
<evidence type="ECO:0000313" key="7">
    <source>
        <dbReference type="Proteomes" id="UP000293360"/>
    </source>
</evidence>
<feature type="binding site" evidence="3">
    <location>
        <begin position="587"/>
        <end position="588"/>
    </location>
    <ligand>
        <name>FAD</name>
        <dbReference type="ChEBI" id="CHEBI:57692"/>
    </ligand>
</feature>
<dbReference type="Pfam" id="PF05199">
    <property type="entry name" value="GMC_oxred_C"/>
    <property type="match status" value="1"/>
</dbReference>
<dbReference type="PANTHER" id="PTHR11552">
    <property type="entry name" value="GLUCOSE-METHANOL-CHOLINE GMC OXIDOREDUCTASE"/>
    <property type="match status" value="1"/>
</dbReference>
<evidence type="ECO:0000256" key="3">
    <source>
        <dbReference type="PIRSR" id="PIRSR000137-2"/>
    </source>
</evidence>
<comment type="similarity">
    <text evidence="1">Belongs to the GMC oxidoreductase family.</text>
</comment>
<keyword evidence="2" id="KW-0325">Glycoprotein</keyword>
<dbReference type="InterPro" id="IPR000172">
    <property type="entry name" value="GMC_OxRdtase_N"/>
</dbReference>
<dbReference type="GO" id="GO:0016614">
    <property type="term" value="F:oxidoreductase activity, acting on CH-OH group of donors"/>
    <property type="evidence" value="ECO:0007669"/>
    <property type="project" value="InterPro"/>
</dbReference>
<evidence type="ECO:0000256" key="1">
    <source>
        <dbReference type="ARBA" id="ARBA00010790"/>
    </source>
</evidence>
<dbReference type="Gene3D" id="3.30.560.10">
    <property type="entry name" value="Glucose Oxidase, domain 3"/>
    <property type="match status" value="1"/>
</dbReference>
<dbReference type="OrthoDB" id="269227at2759"/>
<dbReference type="STRING" id="155417.A0A4Q4SWY7"/>
<feature type="chain" id="PRO_5021011145" description="Glucose-methanol-choline oxidoreductase N-terminal domain-containing protein" evidence="4">
    <location>
        <begin position="25"/>
        <end position="605"/>
    </location>
</feature>
<evidence type="ECO:0000256" key="2">
    <source>
        <dbReference type="ARBA" id="ARBA00023180"/>
    </source>
</evidence>
<dbReference type="GO" id="GO:0044550">
    <property type="term" value="P:secondary metabolite biosynthetic process"/>
    <property type="evidence" value="ECO:0007669"/>
    <property type="project" value="TreeGrafter"/>
</dbReference>
<dbReference type="EMBL" id="QJNU01000906">
    <property type="protein sequence ID" value="RYO83274.1"/>
    <property type="molecule type" value="Genomic_DNA"/>
</dbReference>
<dbReference type="PROSITE" id="PS00624">
    <property type="entry name" value="GMC_OXRED_2"/>
    <property type="match status" value="1"/>
</dbReference>
<proteinExistence type="inferred from homology"/>
<keyword evidence="4" id="KW-0732">Signal</keyword>
<dbReference type="Pfam" id="PF00732">
    <property type="entry name" value="GMC_oxred_N"/>
    <property type="match status" value="1"/>
</dbReference>
<gene>
    <name evidence="6" type="ORF">DL764_009474</name>
</gene>
<keyword evidence="3" id="KW-0285">Flavoprotein</keyword>
<dbReference type="AlphaFoldDB" id="A0A4Q4SWY7"/>
<dbReference type="PIRSF" id="PIRSF000137">
    <property type="entry name" value="Alcohol_oxidase"/>
    <property type="match status" value="1"/>
</dbReference>
<reference evidence="6 7" key="1">
    <citation type="submission" date="2018-06" db="EMBL/GenBank/DDBJ databases">
        <title>Complete Genomes of Monosporascus.</title>
        <authorList>
            <person name="Robinson A.J."/>
            <person name="Natvig D.O."/>
        </authorList>
    </citation>
    <scope>NUCLEOTIDE SEQUENCE [LARGE SCALE GENOMIC DNA]</scope>
    <source>
        <strain evidence="6 7">CBS 110550</strain>
    </source>
</reference>
<feature type="signal peptide" evidence="4">
    <location>
        <begin position="1"/>
        <end position="24"/>
    </location>
</feature>
<dbReference type="SUPFAM" id="SSF54373">
    <property type="entry name" value="FAD-linked reductases, C-terminal domain"/>
    <property type="match status" value="1"/>
</dbReference>
<dbReference type="InterPro" id="IPR007867">
    <property type="entry name" value="GMC_OxRtase_C"/>
</dbReference>
<evidence type="ECO:0000259" key="5">
    <source>
        <dbReference type="PROSITE" id="PS00624"/>
    </source>
</evidence>
<keyword evidence="3" id="KW-0274">FAD</keyword>
<organism evidence="6 7">
    <name type="scientific">Monosporascus ibericus</name>
    <dbReference type="NCBI Taxonomy" id="155417"/>
    <lineage>
        <taxon>Eukaryota</taxon>
        <taxon>Fungi</taxon>
        <taxon>Dikarya</taxon>
        <taxon>Ascomycota</taxon>
        <taxon>Pezizomycotina</taxon>
        <taxon>Sordariomycetes</taxon>
        <taxon>Xylariomycetidae</taxon>
        <taxon>Xylariales</taxon>
        <taxon>Xylariales incertae sedis</taxon>
        <taxon>Monosporascus</taxon>
    </lineage>
</organism>
<dbReference type="Gene3D" id="3.50.50.60">
    <property type="entry name" value="FAD/NAD(P)-binding domain"/>
    <property type="match status" value="1"/>
</dbReference>
<dbReference type="Proteomes" id="UP000293360">
    <property type="component" value="Unassembled WGS sequence"/>
</dbReference>
<accession>A0A4Q4SWY7</accession>
<evidence type="ECO:0000313" key="6">
    <source>
        <dbReference type="EMBL" id="RYO83274.1"/>
    </source>
</evidence>
<dbReference type="InterPro" id="IPR036188">
    <property type="entry name" value="FAD/NAD-bd_sf"/>
</dbReference>
<comment type="caution">
    <text evidence="6">The sequence shown here is derived from an EMBL/GenBank/DDBJ whole genome shotgun (WGS) entry which is preliminary data.</text>
</comment>
<comment type="cofactor">
    <cofactor evidence="3">
        <name>FAD</name>
        <dbReference type="ChEBI" id="CHEBI:57692"/>
    </cofactor>
</comment>
<protein>
    <recommendedName>
        <fullName evidence="5">Glucose-methanol-choline oxidoreductase N-terminal domain-containing protein</fullName>
    </recommendedName>
</protein>
<dbReference type="PANTHER" id="PTHR11552:SF138">
    <property type="entry name" value="DEHYDROGENASE PKFF-RELATED"/>
    <property type="match status" value="1"/>
</dbReference>
<dbReference type="SUPFAM" id="SSF51905">
    <property type="entry name" value="FAD/NAD(P)-binding domain"/>
    <property type="match status" value="1"/>
</dbReference>